<evidence type="ECO:0008006" key="4">
    <source>
        <dbReference type="Google" id="ProtNLM"/>
    </source>
</evidence>
<protein>
    <recommendedName>
        <fullName evidence="4">Lipocalin</fullName>
    </recommendedName>
</protein>
<keyword evidence="3" id="KW-1185">Reference proteome</keyword>
<name>A0AAV2HW74_LYMST</name>
<evidence type="ECO:0000313" key="2">
    <source>
        <dbReference type="EMBL" id="CAL1538459.1"/>
    </source>
</evidence>
<feature type="signal peptide" evidence="1">
    <location>
        <begin position="1"/>
        <end position="27"/>
    </location>
</feature>
<keyword evidence="1" id="KW-0732">Signal</keyword>
<dbReference type="Proteomes" id="UP001497497">
    <property type="component" value="Unassembled WGS sequence"/>
</dbReference>
<feature type="chain" id="PRO_5043326565" description="Lipocalin" evidence="1">
    <location>
        <begin position="28"/>
        <end position="235"/>
    </location>
</feature>
<dbReference type="EMBL" id="CAXITT010000299">
    <property type="protein sequence ID" value="CAL1538459.1"/>
    <property type="molecule type" value="Genomic_DNA"/>
</dbReference>
<feature type="non-terminal residue" evidence="2">
    <location>
        <position position="235"/>
    </location>
</feature>
<evidence type="ECO:0000256" key="1">
    <source>
        <dbReference type="SAM" id="SignalP"/>
    </source>
</evidence>
<comment type="caution">
    <text evidence="2">The sequence shown here is derived from an EMBL/GenBank/DDBJ whole genome shotgun (WGS) entry which is preliminary data.</text>
</comment>
<sequence>MSSRESTSLNYAVLFIVFSISSSLSFAQVTRSPCEFPPDLRGRWIRSRDARSLIFSDVRVIGLAVRYQHQVMNKFKCHTIYGDYLILYDTHDVERRTILNYYMCWQLVRVSPHAYILYELTNKWNQPHYQENRTGYVQEAYTPVNVTNVCAAKPSDIMFTTLYRYNAPLNDISSMCPESLLATFSYNACKTAELDFCSDRKTVNANYKICPSRFLNSGTGSVKCMGFVKRGKDLY</sequence>
<accession>A0AAV2HW74</accession>
<proteinExistence type="predicted"/>
<reference evidence="2 3" key="1">
    <citation type="submission" date="2024-04" db="EMBL/GenBank/DDBJ databases">
        <authorList>
            <consortium name="Genoscope - CEA"/>
            <person name="William W."/>
        </authorList>
    </citation>
    <scope>NUCLEOTIDE SEQUENCE [LARGE SCALE GENOMIC DNA]</scope>
</reference>
<dbReference type="AlphaFoldDB" id="A0AAV2HW74"/>
<organism evidence="2 3">
    <name type="scientific">Lymnaea stagnalis</name>
    <name type="common">Great pond snail</name>
    <name type="synonym">Helix stagnalis</name>
    <dbReference type="NCBI Taxonomy" id="6523"/>
    <lineage>
        <taxon>Eukaryota</taxon>
        <taxon>Metazoa</taxon>
        <taxon>Spiralia</taxon>
        <taxon>Lophotrochozoa</taxon>
        <taxon>Mollusca</taxon>
        <taxon>Gastropoda</taxon>
        <taxon>Heterobranchia</taxon>
        <taxon>Euthyneura</taxon>
        <taxon>Panpulmonata</taxon>
        <taxon>Hygrophila</taxon>
        <taxon>Lymnaeoidea</taxon>
        <taxon>Lymnaeidae</taxon>
        <taxon>Lymnaea</taxon>
    </lineage>
</organism>
<gene>
    <name evidence="2" type="ORF">GSLYS_00012280001</name>
</gene>
<evidence type="ECO:0000313" key="3">
    <source>
        <dbReference type="Proteomes" id="UP001497497"/>
    </source>
</evidence>